<feature type="transmembrane region" description="Helical" evidence="7">
    <location>
        <begin position="195"/>
        <end position="213"/>
    </location>
</feature>
<evidence type="ECO:0000256" key="5">
    <source>
        <dbReference type="ARBA" id="ARBA00022989"/>
    </source>
</evidence>
<evidence type="ECO:0000256" key="6">
    <source>
        <dbReference type="ARBA" id="ARBA00023136"/>
    </source>
</evidence>
<evidence type="ECO:0000256" key="3">
    <source>
        <dbReference type="ARBA" id="ARBA00022475"/>
    </source>
</evidence>
<dbReference type="InterPro" id="IPR032816">
    <property type="entry name" value="VTT_dom"/>
</dbReference>
<keyword evidence="3 7" id="KW-1003">Cell membrane</keyword>
<evidence type="ECO:0000259" key="8">
    <source>
        <dbReference type="Pfam" id="PF09335"/>
    </source>
</evidence>
<organism evidence="9 10">
    <name type="scientific">Christiangramia antarctica</name>
    <dbReference type="NCBI Taxonomy" id="2058158"/>
    <lineage>
        <taxon>Bacteria</taxon>
        <taxon>Pseudomonadati</taxon>
        <taxon>Bacteroidota</taxon>
        <taxon>Flavobacteriia</taxon>
        <taxon>Flavobacteriales</taxon>
        <taxon>Flavobacteriaceae</taxon>
        <taxon>Christiangramia</taxon>
    </lineage>
</organism>
<keyword evidence="6 7" id="KW-0472">Membrane</keyword>
<feature type="transmembrane region" description="Helical" evidence="7">
    <location>
        <begin position="164"/>
        <end position="183"/>
    </location>
</feature>
<dbReference type="Proteomes" id="UP001597438">
    <property type="component" value="Unassembled WGS sequence"/>
</dbReference>
<comment type="similarity">
    <text evidence="2 7">Belongs to the DedA family.</text>
</comment>
<dbReference type="InterPro" id="IPR058127">
    <property type="entry name" value="DedA"/>
</dbReference>
<dbReference type="EMBL" id="JBHUOJ010000008">
    <property type="protein sequence ID" value="MFD2832497.1"/>
    <property type="molecule type" value="Genomic_DNA"/>
</dbReference>
<dbReference type="PANTHER" id="PTHR30353:SF0">
    <property type="entry name" value="TRANSMEMBRANE PROTEIN"/>
    <property type="match status" value="1"/>
</dbReference>
<dbReference type="RefSeq" id="WP_251742877.1">
    <property type="nucleotide sequence ID" value="NZ_JBHUOJ010000008.1"/>
</dbReference>
<dbReference type="PANTHER" id="PTHR30353">
    <property type="entry name" value="INNER MEMBRANE PROTEIN DEDA-RELATED"/>
    <property type="match status" value="1"/>
</dbReference>
<evidence type="ECO:0000256" key="2">
    <source>
        <dbReference type="ARBA" id="ARBA00010792"/>
    </source>
</evidence>
<evidence type="ECO:0000256" key="7">
    <source>
        <dbReference type="RuleBase" id="RU367016"/>
    </source>
</evidence>
<comment type="subcellular location">
    <subcellularLocation>
        <location evidence="1 7">Cell membrane</location>
        <topology evidence="1 7">Multi-pass membrane protein</topology>
    </subcellularLocation>
</comment>
<gene>
    <name evidence="9" type="ORF">ACFSYS_04300</name>
</gene>
<accession>A0ABW5X151</accession>
<dbReference type="Pfam" id="PF09335">
    <property type="entry name" value="VTT_dom"/>
    <property type="match status" value="1"/>
</dbReference>
<evidence type="ECO:0000313" key="10">
    <source>
        <dbReference type="Proteomes" id="UP001597438"/>
    </source>
</evidence>
<proteinExistence type="inferred from homology"/>
<keyword evidence="10" id="KW-1185">Reference proteome</keyword>
<keyword evidence="5 7" id="KW-1133">Transmembrane helix</keyword>
<keyword evidence="4 7" id="KW-0812">Transmembrane</keyword>
<feature type="domain" description="VTT" evidence="8">
    <location>
        <begin position="47"/>
        <end position="181"/>
    </location>
</feature>
<protein>
    <submittedName>
        <fullName evidence="9">DedA family protein</fullName>
    </submittedName>
</protein>
<reference evidence="10" key="1">
    <citation type="journal article" date="2019" name="Int. J. Syst. Evol. Microbiol.">
        <title>The Global Catalogue of Microorganisms (GCM) 10K type strain sequencing project: providing services to taxonomists for standard genome sequencing and annotation.</title>
        <authorList>
            <consortium name="The Broad Institute Genomics Platform"/>
            <consortium name="The Broad Institute Genome Sequencing Center for Infectious Disease"/>
            <person name="Wu L."/>
            <person name="Ma J."/>
        </authorList>
    </citation>
    <scope>NUCLEOTIDE SEQUENCE [LARGE SCALE GENOMIC DNA]</scope>
    <source>
        <strain evidence="10">KCTC 52925</strain>
    </source>
</reference>
<feature type="transmembrane region" description="Helical" evidence="7">
    <location>
        <begin position="74"/>
        <end position="95"/>
    </location>
</feature>
<evidence type="ECO:0000256" key="1">
    <source>
        <dbReference type="ARBA" id="ARBA00004651"/>
    </source>
</evidence>
<feature type="transmembrane region" description="Helical" evidence="7">
    <location>
        <begin position="25"/>
        <end position="46"/>
    </location>
</feature>
<dbReference type="InterPro" id="IPR032818">
    <property type="entry name" value="DedA-like"/>
</dbReference>
<evidence type="ECO:0000256" key="4">
    <source>
        <dbReference type="ARBA" id="ARBA00022692"/>
    </source>
</evidence>
<evidence type="ECO:0000313" key="9">
    <source>
        <dbReference type="EMBL" id="MFD2832497.1"/>
    </source>
</evidence>
<dbReference type="NCBIfam" id="NF008102">
    <property type="entry name" value="PRK10847.1"/>
    <property type="match status" value="1"/>
</dbReference>
<sequence length="217" mass="24190">MQNILDYFLNLDSHLFTMILDYGTWVYAILFLIIFVETGLVVLPFLPGDSLLFAAGTFCAGVQNEAGDLAQLNLWIIILSLTAAAILGDSLNYYLGKTIGLKVLAWKIGGKNLVSQKHIDRTKSFFEKHGSKTIIIARFVPIVRTFAPFVAGIGDMHYGKFIRFNIIGGGVWVLVLTLTGYFFGNLPFVKNNFEYVILGIVALSLIPVILQFFRKKT</sequence>
<comment type="caution">
    <text evidence="9">The sequence shown here is derived from an EMBL/GenBank/DDBJ whole genome shotgun (WGS) entry which is preliminary data.</text>
</comment>
<name>A0ABW5X151_9FLAO</name>